<gene>
    <name evidence="2" type="ORF">VV02_00395</name>
</gene>
<evidence type="ECO:0000313" key="3">
    <source>
        <dbReference type="Proteomes" id="UP000066480"/>
    </source>
</evidence>
<accession>A0A0K1JP55</accession>
<organism evidence="2 3">
    <name type="scientific">Luteipulveratus mongoliensis</name>
    <dbReference type="NCBI Taxonomy" id="571913"/>
    <lineage>
        <taxon>Bacteria</taxon>
        <taxon>Bacillati</taxon>
        <taxon>Actinomycetota</taxon>
        <taxon>Actinomycetes</taxon>
        <taxon>Micrococcales</taxon>
        <taxon>Dermacoccaceae</taxon>
        <taxon>Luteipulveratus</taxon>
    </lineage>
</organism>
<dbReference type="CDD" id="cd01026">
    <property type="entry name" value="TOPRIM_OLD"/>
    <property type="match status" value="1"/>
</dbReference>
<keyword evidence="3" id="KW-1185">Reference proteome</keyword>
<evidence type="ECO:0000259" key="1">
    <source>
        <dbReference type="Pfam" id="PF20469"/>
    </source>
</evidence>
<dbReference type="OrthoDB" id="9152042at2"/>
<reference evidence="2 3" key="1">
    <citation type="submission" date="2015-03" db="EMBL/GenBank/DDBJ databases">
        <title>Luteipulveratus halotolerans sp. nov., a novel actinobacterium (Dermacoccaceae) from Sarawak, Malaysia.</title>
        <authorList>
            <person name="Juboi H."/>
            <person name="Basik A."/>
            <person name="Shamsul S.S."/>
            <person name="Arnold P."/>
            <person name="Schmitt E.K."/>
            <person name="Sanglier J.-J."/>
            <person name="Yeo T."/>
        </authorList>
    </citation>
    <scope>NUCLEOTIDE SEQUENCE [LARGE SCALE GENOMIC DNA]</scope>
    <source>
        <strain evidence="2 3">MN07-A0370</strain>
    </source>
</reference>
<dbReference type="Pfam" id="PF20469">
    <property type="entry name" value="OLD-like_TOPRIM"/>
    <property type="match status" value="1"/>
</dbReference>
<dbReference type="STRING" id="571913.VV02_00395"/>
<dbReference type="Proteomes" id="UP000066480">
    <property type="component" value="Chromosome"/>
</dbReference>
<protein>
    <recommendedName>
        <fullName evidence="1">OLD protein-like TOPRIM domain-containing protein</fullName>
    </recommendedName>
</protein>
<sequence length="204" mass="22291">MARTTAAEPLETALSAAERAAKSARSIVLVEGPSDRAALEALAERQGKDLAAEGISVVPIGGATNIAHFIEVLVPYDVRLAGLCDVAEERFFRFGLERTGVGAATSREQRETLGFFACIDDMEDELIRALGPPAVEAVMDAEGELASYRLFQQQPAQRERTATQQLHRFMGTRSMRKIRYGRLLVEALDMHRVPRPLEAVLAVA</sequence>
<proteinExistence type="predicted"/>
<dbReference type="KEGG" id="lmoi:VV02_00395"/>
<dbReference type="AlphaFoldDB" id="A0A0K1JP55"/>
<dbReference type="InterPro" id="IPR034139">
    <property type="entry name" value="TOPRIM_OLD"/>
</dbReference>
<evidence type="ECO:0000313" key="2">
    <source>
        <dbReference type="EMBL" id="AKU18502.1"/>
    </source>
</evidence>
<feature type="domain" description="OLD protein-like TOPRIM" evidence="1">
    <location>
        <begin position="24"/>
        <end position="85"/>
    </location>
</feature>
<name>A0A0K1JP55_9MICO</name>
<dbReference type="EMBL" id="CP011112">
    <property type="protein sequence ID" value="AKU18502.1"/>
    <property type="molecule type" value="Genomic_DNA"/>
</dbReference>